<keyword evidence="1" id="KW-0812">Transmembrane</keyword>
<feature type="transmembrane region" description="Helical" evidence="1">
    <location>
        <begin position="38"/>
        <end position="64"/>
    </location>
</feature>
<keyword evidence="1" id="KW-1133">Transmembrane helix</keyword>
<dbReference type="Proteomes" id="UP000678679">
    <property type="component" value="Chromosome 1"/>
</dbReference>
<evidence type="ECO:0000256" key="1">
    <source>
        <dbReference type="SAM" id="Phobius"/>
    </source>
</evidence>
<evidence type="ECO:0000313" key="2">
    <source>
        <dbReference type="EMBL" id="QWG03148.1"/>
    </source>
</evidence>
<keyword evidence="1" id="KW-0472">Membrane</keyword>
<sequence>MTNKTKIIVLISIISIIELLLIKPIIPAFYGMNLMWKSLYAISLFGFPILIIIPIALLVAPLALLLKRNHSFKSVWLRYTQNTFLVFGIVILAMNTLLMFSKFVKGNDPFPLTKYSEIEGYAGNTDDLRAGLFENQLGMIIRDEQKQIERDYNGDSTIYKIEWISNNEYRLIHQGENRGMNDTLDVKITSNTAEYYDCYLRFGEYADYQQIWKK</sequence>
<dbReference type="EMBL" id="CP076132">
    <property type="protein sequence ID" value="QWG03148.1"/>
    <property type="molecule type" value="Genomic_DNA"/>
</dbReference>
<dbReference type="RefSeq" id="WP_169664162.1">
    <property type="nucleotide sequence ID" value="NZ_CP076132.1"/>
</dbReference>
<dbReference type="KEGG" id="fya:KMW28_06090"/>
<evidence type="ECO:0000313" key="3">
    <source>
        <dbReference type="Proteomes" id="UP000678679"/>
    </source>
</evidence>
<feature type="transmembrane region" description="Helical" evidence="1">
    <location>
        <begin position="7"/>
        <end position="26"/>
    </location>
</feature>
<keyword evidence="3" id="KW-1185">Reference proteome</keyword>
<protein>
    <submittedName>
        <fullName evidence="2">Uncharacterized protein</fullName>
    </submittedName>
</protein>
<name>A0AAX1N6G9_9BACT</name>
<proteinExistence type="predicted"/>
<gene>
    <name evidence="2" type="ORF">KMW28_06090</name>
</gene>
<dbReference type="AlphaFoldDB" id="A0AAX1N6G9"/>
<feature type="transmembrane region" description="Helical" evidence="1">
    <location>
        <begin position="84"/>
        <end position="104"/>
    </location>
</feature>
<reference evidence="2 3" key="1">
    <citation type="submission" date="2021-05" db="EMBL/GenBank/DDBJ databases">
        <title>Comparative genomic studies on the polysaccharide-degrading batcterial strains of the Flammeovirga genus.</title>
        <authorList>
            <person name="Zewei F."/>
            <person name="Zheng Z."/>
            <person name="Yu L."/>
            <person name="Ruyue G."/>
            <person name="Yanhong M."/>
            <person name="Yuanyuan C."/>
            <person name="Jingyan G."/>
            <person name="Wenjun H."/>
        </authorList>
    </citation>
    <scope>NUCLEOTIDE SEQUENCE [LARGE SCALE GENOMIC DNA]</scope>
    <source>
        <strain evidence="2 3">NBRC:100898</strain>
    </source>
</reference>
<organism evidence="2 3">
    <name type="scientific">Flammeovirga yaeyamensis</name>
    <dbReference type="NCBI Taxonomy" id="367791"/>
    <lineage>
        <taxon>Bacteria</taxon>
        <taxon>Pseudomonadati</taxon>
        <taxon>Bacteroidota</taxon>
        <taxon>Cytophagia</taxon>
        <taxon>Cytophagales</taxon>
        <taxon>Flammeovirgaceae</taxon>
        <taxon>Flammeovirga</taxon>
    </lineage>
</organism>
<accession>A0AAX1N6G9</accession>